<evidence type="ECO:0008006" key="5">
    <source>
        <dbReference type="Google" id="ProtNLM"/>
    </source>
</evidence>
<evidence type="ECO:0000313" key="3">
    <source>
        <dbReference type="EMBL" id="MDA2811871.1"/>
    </source>
</evidence>
<feature type="transmembrane region" description="Helical" evidence="2">
    <location>
        <begin position="50"/>
        <end position="69"/>
    </location>
</feature>
<name>A0ABT4U4J3_9ACTN</name>
<feature type="region of interest" description="Disordered" evidence="1">
    <location>
        <begin position="177"/>
        <end position="208"/>
    </location>
</feature>
<sequence>MSRRALLNQLPLIVILLICAFWLLSAFPEKFPAWMVETDDDGELQVKMWIIVVSVILLAVASFGGLSLLDPKSLKLRRRADIVAQANRDLTEIFGIQWRLLEKMDHAHGIGYLSGREPRFAKRREKVASMPDRVKQARSDLIRMYTRVQLIRVRYYGRVLDELRFLKDEDRRVDRFLRKRGVDPASPEHSWNRPSRFPEPEGTGGGSP</sequence>
<keyword evidence="2" id="KW-0472">Membrane</keyword>
<evidence type="ECO:0000256" key="2">
    <source>
        <dbReference type="SAM" id="Phobius"/>
    </source>
</evidence>
<dbReference type="Proteomes" id="UP001527866">
    <property type="component" value="Unassembled WGS sequence"/>
</dbReference>
<dbReference type="EMBL" id="JAQFWQ010000037">
    <property type="protein sequence ID" value="MDA2811871.1"/>
    <property type="molecule type" value="Genomic_DNA"/>
</dbReference>
<evidence type="ECO:0000256" key="1">
    <source>
        <dbReference type="SAM" id="MobiDB-lite"/>
    </source>
</evidence>
<reference evidence="3 4" key="1">
    <citation type="submission" date="2023-01" db="EMBL/GenBank/DDBJ databases">
        <title>Draft genome sequence of Nocardiopsis sp. RSe5-2 isolated from halophytes.</title>
        <authorList>
            <person name="Duangmal K."/>
            <person name="Chantavorakit T."/>
        </authorList>
    </citation>
    <scope>NUCLEOTIDE SEQUENCE [LARGE SCALE GENOMIC DNA]</scope>
    <source>
        <strain evidence="3 4">RSe5-2</strain>
    </source>
</reference>
<evidence type="ECO:0000313" key="4">
    <source>
        <dbReference type="Proteomes" id="UP001527866"/>
    </source>
</evidence>
<dbReference type="RefSeq" id="WP_270686322.1">
    <property type="nucleotide sequence ID" value="NZ_JAQFWQ010000037.1"/>
</dbReference>
<gene>
    <name evidence="3" type="ORF">O4J56_14605</name>
</gene>
<comment type="caution">
    <text evidence="3">The sequence shown here is derived from an EMBL/GenBank/DDBJ whole genome shotgun (WGS) entry which is preliminary data.</text>
</comment>
<keyword evidence="2" id="KW-0812">Transmembrane</keyword>
<keyword evidence="2" id="KW-1133">Transmembrane helix</keyword>
<protein>
    <recommendedName>
        <fullName evidence="5">DUF4760 domain-containing protein</fullName>
    </recommendedName>
</protein>
<proteinExistence type="predicted"/>
<accession>A0ABT4U4J3</accession>
<keyword evidence="4" id="KW-1185">Reference proteome</keyword>
<organism evidence="3 4">
    <name type="scientific">Nocardiopsis endophytica</name>
    <dbReference type="NCBI Taxonomy" id="3018445"/>
    <lineage>
        <taxon>Bacteria</taxon>
        <taxon>Bacillati</taxon>
        <taxon>Actinomycetota</taxon>
        <taxon>Actinomycetes</taxon>
        <taxon>Streptosporangiales</taxon>
        <taxon>Nocardiopsidaceae</taxon>
        <taxon>Nocardiopsis</taxon>
    </lineage>
</organism>